<gene>
    <name evidence="1" type="ORF">K461DRAFT_146365</name>
</gene>
<protein>
    <submittedName>
        <fullName evidence="1">Uncharacterized protein</fullName>
    </submittedName>
</protein>
<proteinExistence type="predicted"/>
<organism evidence="1 2">
    <name type="scientific">Myriangium duriaei CBS 260.36</name>
    <dbReference type="NCBI Taxonomy" id="1168546"/>
    <lineage>
        <taxon>Eukaryota</taxon>
        <taxon>Fungi</taxon>
        <taxon>Dikarya</taxon>
        <taxon>Ascomycota</taxon>
        <taxon>Pezizomycotina</taxon>
        <taxon>Dothideomycetes</taxon>
        <taxon>Dothideomycetidae</taxon>
        <taxon>Myriangiales</taxon>
        <taxon>Myriangiaceae</taxon>
        <taxon>Myriangium</taxon>
    </lineage>
</organism>
<evidence type="ECO:0000313" key="2">
    <source>
        <dbReference type="Proteomes" id="UP000799439"/>
    </source>
</evidence>
<sequence>MVDPIVWTQVCIQAEGFKVAYPPTDRPLVSPSAPSPGHLQSNTGLCVNLCSDCAAHCCYGSIRFKALCALGRREAQTVPARELVVGTAARDRSVGLARGRTERSIGSDCLGLGARLAGSSACNGRGGTGCGLAFSRPTVPCGSRLPVADANGTSGNTITSLFCSAALRSLSSLHHSQTCISDTLVHASSHPWFLEPSRALFHTRSHVSHMLQRCPHPVLAPGAPALIISIRSAAQQSALVRRTRQSQ</sequence>
<dbReference type="Proteomes" id="UP000799439">
    <property type="component" value="Unassembled WGS sequence"/>
</dbReference>
<keyword evidence="2" id="KW-1185">Reference proteome</keyword>
<dbReference type="AlphaFoldDB" id="A0A9P4MGQ2"/>
<evidence type="ECO:0000313" key="1">
    <source>
        <dbReference type="EMBL" id="KAF2152412.1"/>
    </source>
</evidence>
<name>A0A9P4MGQ2_9PEZI</name>
<reference evidence="1" key="1">
    <citation type="journal article" date="2020" name="Stud. Mycol.">
        <title>101 Dothideomycetes genomes: a test case for predicting lifestyles and emergence of pathogens.</title>
        <authorList>
            <person name="Haridas S."/>
            <person name="Albert R."/>
            <person name="Binder M."/>
            <person name="Bloem J."/>
            <person name="Labutti K."/>
            <person name="Salamov A."/>
            <person name="Andreopoulos B."/>
            <person name="Baker S."/>
            <person name="Barry K."/>
            <person name="Bills G."/>
            <person name="Bluhm B."/>
            <person name="Cannon C."/>
            <person name="Castanera R."/>
            <person name="Culley D."/>
            <person name="Daum C."/>
            <person name="Ezra D."/>
            <person name="Gonzalez J."/>
            <person name="Henrissat B."/>
            <person name="Kuo A."/>
            <person name="Liang C."/>
            <person name="Lipzen A."/>
            <person name="Lutzoni F."/>
            <person name="Magnuson J."/>
            <person name="Mondo S."/>
            <person name="Nolan M."/>
            <person name="Ohm R."/>
            <person name="Pangilinan J."/>
            <person name="Park H.-J."/>
            <person name="Ramirez L."/>
            <person name="Alfaro M."/>
            <person name="Sun H."/>
            <person name="Tritt A."/>
            <person name="Yoshinaga Y."/>
            <person name="Zwiers L.-H."/>
            <person name="Turgeon B."/>
            <person name="Goodwin S."/>
            <person name="Spatafora J."/>
            <person name="Crous P."/>
            <person name="Grigoriev I."/>
        </authorList>
    </citation>
    <scope>NUCLEOTIDE SEQUENCE</scope>
    <source>
        <strain evidence="1">CBS 260.36</strain>
    </source>
</reference>
<comment type="caution">
    <text evidence="1">The sequence shown here is derived from an EMBL/GenBank/DDBJ whole genome shotgun (WGS) entry which is preliminary data.</text>
</comment>
<dbReference type="EMBL" id="ML996086">
    <property type="protein sequence ID" value="KAF2152412.1"/>
    <property type="molecule type" value="Genomic_DNA"/>
</dbReference>
<accession>A0A9P4MGQ2</accession>